<comment type="similarity">
    <text evidence="1 2">Belongs to the reduced folate carrier (RFC) transporter (TC 2.A.48) family.</text>
</comment>
<name>A0A9N9WTE1_9DIPT</name>
<evidence type="ECO:0000313" key="4">
    <source>
        <dbReference type="EMBL" id="CAG9805222.1"/>
    </source>
</evidence>
<dbReference type="EMBL" id="OU895878">
    <property type="protein sequence ID" value="CAG9805222.1"/>
    <property type="molecule type" value="Genomic_DNA"/>
</dbReference>
<dbReference type="GO" id="GO:0005886">
    <property type="term" value="C:plasma membrane"/>
    <property type="evidence" value="ECO:0007669"/>
    <property type="project" value="UniProtKB-UniRule"/>
</dbReference>
<feature type="transmembrane region" description="Helical" evidence="3">
    <location>
        <begin position="367"/>
        <end position="394"/>
    </location>
</feature>
<dbReference type="GO" id="GO:0090482">
    <property type="term" value="F:vitamin transmembrane transporter activity"/>
    <property type="evidence" value="ECO:0007669"/>
    <property type="project" value="InterPro"/>
</dbReference>
<dbReference type="OrthoDB" id="18814at2759"/>
<evidence type="ECO:0000256" key="1">
    <source>
        <dbReference type="ARBA" id="ARBA00005773"/>
    </source>
</evidence>
<reference evidence="4" key="1">
    <citation type="submission" date="2022-01" db="EMBL/GenBank/DDBJ databases">
        <authorList>
            <person name="King R."/>
        </authorList>
    </citation>
    <scope>NUCLEOTIDE SEQUENCE</scope>
</reference>
<keyword evidence="2" id="KW-0813">Transport</keyword>
<evidence type="ECO:0000256" key="2">
    <source>
        <dbReference type="PIRNR" id="PIRNR028739"/>
    </source>
</evidence>
<keyword evidence="5" id="KW-1185">Reference proteome</keyword>
<feature type="transmembrane region" description="Helical" evidence="3">
    <location>
        <begin position="312"/>
        <end position="329"/>
    </location>
</feature>
<evidence type="ECO:0000256" key="3">
    <source>
        <dbReference type="SAM" id="Phobius"/>
    </source>
</evidence>
<feature type="transmembrane region" description="Helical" evidence="3">
    <location>
        <begin position="249"/>
        <end position="272"/>
    </location>
</feature>
<dbReference type="InterPro" id="IPR002666">
    <property type="entry name" value="Folate_carrier"/>
</dbReference>
<evidence type="ECO:0000313" key="5">
    <source>
        <dbReference type="Proteomes" id="UP001153620"/>
    </source>
</evidence>
<proteinExistence type="inferred from homology"/>
<evidence type="ECO:0008006" key="6">
    <source>
        <dbReference type="Google" id="ProtNLM"/>
    </source>
</evidence>
<feature type="transmembrane region" description="Helical" evidence="3">
    <location>
        <begin position="278"/>
        <end position="300"/>
    </location>
</feature>
<protein>
    <recommendedName>
        <fullName evidence="6">Thiamine transporter 2</fullName>
    </recommendedName>
</protein>
<dbReference type="PANTHER" id="PTHR10686">
    <property type="entry name" value="FOLATE TRANSPORTER"/>
    <property type="match status" value="1"/>
</dbReference>
<feature type="transmembrane region" description="Helical" evidence="3">
    <location>
        <begin position="400"/>
        <end position="419"/>
    </location>
</feature>
<feature type="transmembrane region" description="Helical" evidence="3">
    <location>
        <begin position="73"/>
        <end position="91"/>
    </location>
</feature>
<dbReference type="InterPro" id="IPR036259">
    <property type="entry name" value="MFS_trans_sf"/>
</dbReference>
<feature type="transmembrane region" description="Helical" evidence="3">
    <location>
        <begin position="103"/>
        <end position="121"/>
    </location>
</feature>
<dbReference type="PANTHER" id="PTHR10686:SF18">
    <property type="entry name" value="IP11787P-RELATED"/>
    <property type="match status" value="1"/>
</dbReference>
<dbReference type="Gene3D" id="1.20.1250.20">
    <property type="entry name" value="MFS general substrate transporter like domains"/>
    <property type="match status" value="1"/>
</dbReference>
<feature type="transmembrane region" description="Helical" evidence="3">
    <location>
        <begin position="46"/>
        <end position="66"/>
    </location>
</feature>
<gene>
    <name evidence="4" type="ORF">CHIRRI_LOCUS8098</name>
</gene>
<dbReference type="AlphaFoldDB" id="A0A9N9WTE1"/>
<keyword evidence="3" id="KW-1133">Transmembrane helix</keyword>
<keyword evidence="2 3" id="KW-0472">Membrane</keyword>
<dbReference type="Proteomes" id="UP001153620">
    <property type="component" value="Chromosome 2"/>
</dbReference>
<comment type="subcellular location">
    <subcellularLocation>
        <location evidence="2">Membrane</location>
        <topology evidence="2">Multi-pass membrane protein</topology>
    </subcellularLocation>
</comment>
<dbReference type="Pfam" id="PF01770">
    <property type="entry name" value="Folate_carrier"/>
    <property type="match status" value="1"/>
</dbReference>
<feature type="transmembrane region" description="Helical" evidence="3">
    <location>
        <begin position="335"/>
        <end position="360"/>
    </location>
</feature>
<sequence length="437" mass="49915">MEQWLRISLILCTFGFFREFRPSEPFVSDFLMGEWRNVTEDQVNFEVYPIGTYSTLGLLVIVFLITDILRYKPIIIASSIAGIIIWSILLWTTSLLALQISQFFYGFYFAAEVAYYTYMYAKVEKSQYQKVTGNARAAILTGRFSASICAQALYSFDIMNLRELNYLTLGAQTISLFVGFLLPSVGRSLYFYSVPNDDTQNSSYGTDNSSQSDTKKEFKSRFSTRQATSLLWKHFIDSYSNPTVVQWSFWWALAMGGFFLVQFYVQILWMAVEDRDHLFNAGVEAILTAFGALSAFLAGFLTSKTFRKYDMWVLTVCSLLQGIMIVISSQTNQIYIAYTMYVLFGVIFSFMITLATAFVAQELADDSFALIFGINTLIALIFQTIITLVVMSWLNLNIRLQYLIFGCYFIALSVIYLIASVVKMIFYKNSGIQQISE</sequence>
<accession>A0A9N9WTE1</accession>
<feature type="transmembrane region" description="Helical" evidence="3">
    <location>
        <begin position="166"/>
        <end position="185"/>
    </location>
</feature>
<organism evidence="4 5">
    <name type="scientific">Chironomus riparius</name>
    <dbReference type="NCBI Taxonomy" id="315576"/>
    <lineage>
        <taxon>Eukaryota</taxon>
        <taxon>Metazoa</taxon>
        <taxon>Ecdysozoa</taxon>
        <taxon>Arthropoda</taxon>
        <taxon>Hexapoda</taxon>
        <taxon>Insecta</taxon>
        <taxon>Pterygota</taxon>
        <taxon>Neoptera</taxon>
        <taxon>Endopterygota</taxon>
        <taxon>Diptera</taxon>
        <taxon>Nematocera</taxon>
        <taxon>Chironomoidea</taxon>
        <taxon>Chironomidae</taxon>
        <taxon>Chironominae</taxon>
        <taxon>Chironomus</taxon>
    </lineage>
</organism>
<dbReference type="NCBIfam" id="TIGR00806">
    <property type="entry name" value="rfc"/>
    <property type="match status" value="1"/>
</dbReference>
<dbReference type="PIRSF" id="PIRSF028739">
    <property type="entry name" value="Folate_carrier"/>
    <property type="match status" value="1"/>
</dbReference>
<dbReference type="SUPFAM" id="SSF103473">
    <property type="entry name" value="MFS general substrate transporter"/>
    <property type="match status" value="1"/>
</dbReference>
<reference evidence="4" key="2">
    <citation type="submission" date="2022-10" db="EMBL/GenBank/DDBJ databases">
        <authorList>
            <consortium name="ENA_rothamsted_submissions"/>
            <consortium name="culmorum"/>
            <person name="King R."/>
        </authorList>
    </citation>
    <scope>NUCLEOTIDE SEQUENCE</scope>
</reference>
<keyword evidence="3" id="KW-0812">Transmembrane</keyword>